<evidence type="ECO:0000313" key="4">
    <source>
        <dbReference type="EMBL" id="CAE2281866.1"/>
    </source>
</evidence>
<dbReference type="SMART" id="SM00385">
    <property type="entry name" value="CYCLIN"/>
    <property type="match status" value="1"/>
</dbReference>
<dbReference type="PANTHER" id="PTHR10177">
    <property type="entry name" value="CYCLINS"/>
    <property type="match status" value="1"/>
</dbReference>
<evidence type="ECO:0000259" key="3">
    <source>
        <dbReference type="SMART" id="SM00385"/>
    </source>
</evidence>
<feature type="domain" description="Cyclin-like" evidence="3">
    <location>
        <begin position="114"/>
        <end position="204"/>
    </location>
</feature>
<feature type="region of interest" description="Disordered" evidence="2">
    <location>
        <begin position="1"/>
        <end position="33"/>
    </location>
</feature>
<evidence type="ECO:0000256" key="1">
    <source>
        <dbReference type="RuleBase" id="RU000383"/>
    </source>
</evidence>
<dbReference type="AlphaFoldDB" id="A0A7S4K2E5"/>
<feature type="region of interest" description="Disordered" evidence="2">
    <location>
        <begin position="422"/>
        <end position="441"/>
    </location>
</feature>
<evidence type="ECO:0000256" key="2">
    <source>
        <dbReference type="SAM" id="MobiDB-lite"/>
    </source>
</evidence>
<dbReference type="FunFam" id="1.10.472.10:FF:000093">
    <property type="entry name" value="Predicted protein"/>
    <property type="match status" value="1"/>
</dbReference>
<feature type="compositionally biased region" description="Basic residues" evidence="2">
    <location>
        <begin position="432"/>
        <end position="441"/>
    </location>
</feature>
<dbReference type="Pfam" id="PF00134">
    <property type="entry name" value="Cyclin_N"/>
    <property type="match status" value="1"/>
</dbReference>
<dbReference type="InterPro" id="IPR039361">
    <property type="entry name" value="Cyclin"/>
</dbReference>
<keyword evidence="1" id="KW-0195">Cyclin</keyword>
<feature type="region of interest" description="Disordered" evidence="2">
    <location>
        <begin position="78"/>
        <end position="102"/>
    </location>
</feature>
<proteinExistence type="inferred from homology"/>
<gene>
    <name evidence="4" type="ORF">OAUR00152_LOCUS38068</name>
</gene>
<dbReference type="EMBL" id="HBKQ01055587">
    <property type="protein sequence ID" value="CAE2281866.1"/>
    <property type="molecule type" value="Transcribed_RNA"/>
</dbReference>
<feature type="compositionally biased region" description="Polar residues" evidence="2">
    <location>
        <begin position="1"/>
        <end position="12"/>
    </location>
</feature>
<name>A0A7S4K2E5_9STRA</name>
<organism evidence="4">
    <name type="scientific">Odontella aurita</name>
    <dbReference type="NCBI Taxonomy" id="265563"/>
    <lineage>
        <taxon>Eukaryota</taxon>
        <taxon>Sar</taxon>
        <taxon>Stramenopiles</taxon>
        <taxon>Ochrophyta</taxon>
        <taxon>Bacillariophyta</taxon>
        <taxon>Mediophyceae</taxon>
        <taxon>Biddulphiophycidae</taxon>
        <taxon>Eupodiscales</taxon>
        <taxon>Odontellaceae</taxon>
        <taxon>Odontella</taxon>
    </lineage>
</organism>
<dbReference type="Gene3D" id="1.10.472.10">
    <property type="entry name" value="Cyclin-like"/>
    <property type="match status" value="2"/>
</dbReference>
<accession>A0A7S4K2E5</accession>
<reference evidence="4" key="1">
    <citation type="submission" date="2021-01" db="EMBL/GenBank/DDBJ databases">
        <authorList>
            <person name="Corre E."/>
            <person name="Pelletier E."/>
            <person name="Niang G."/>
            <person name="Scheremetjew M."/>
            <person name="Finn R."/>
            <person name="Kale V."/>
            <person name="Holt S."/>
            <person name="Cochrane G."/>
            <person name="Meng A."/>
            <person name="Brown T."/>
            <person name="Cohen L."/>
        </authorList>
    </citation>
    <scope>NUCLEOTIDE SEQUENCE</scope>
    <source>
        <strain evidence="4">Isolate 1302-5</strain>
    </source>
</reference>
<sequence length="441" mass="47674">MTKGSPVTRSTCPPSPSLADTDGGGSSSDEVRGAGALPLFQVRHDDAFDQLEVMLEQERGPYRCRDYLSRARAAVAAASADDSTKEPSSRQAPQRRRRRSLVKIDPSSRAEMVEWCVRVSDFCDLDRPTVVAATFSILDRYLDTDEGCTSLYSRTSYRLSALTAFYIAIKTTQRMAAGPGVFVALSRGEYSEDDIIQTEREMLGALRWRVGSDLTAGEFLRRYFEILPDRSSSSLSSISISSLESGADQQEAASSPSPETKPLFDCAMAQAELAVGDYDQCVSVLPSVVAYASLLNAIFAEEGALPERGRRPPSFLRAVERVSRLIGSPSPAEVAEVRRRLWERAMDAAEAAADTCEGPAHLADDDAAVGEMAAAVPAVAPSTDTRGRFARKDCGSSEPPIEGLVVAVPTPMAKASVRGHCKQERRLSRQATAHRTRGVVA</sequence>
<comment type="similarity">
    <text evidence="1">Belongs to the cyclin family.</text>
</comment>
<dbReference type="InterPro" id="IPR036915">
    <property type="entry name" value="Cyclin-like_sf"/>
</dbReference>
<dbReference type="InterPro" id="IPR013763">
    <property type="entry name" value="Cyclin-like_dom"/>
</dbReference>
<dbReference type="SUPFAM" id="SSF47954">
    <property type="entry name" value="Cyclin-like"/>
    <property type="match status" value="1"/>
</dbReference>
<protein>
    <recommendedName>
        <fullName evidence="3">Cyclin-like domain-containing protein</fullName>
    </recommendedName>
</protein>
<dbReference type="InterPro" id="IPR006671">
    <property type="entry name" value="Cyclin_N"/>
</dbReference>